<evidence type="ECO:0000259" key="3">
    <source>
        <dbReference type="Pfam" id="PF07695"/>
    </source>
</evidence>
<keyword evidence="1" id="KW-0472">Membrane</keyword>
<sequence length="634" mass="75547">MRWVLGLLLVLAAGRPAAQEIFVLNDSVPERNFMPYELMFYRDATNSVSFWQISSHSFSNRFQQHAAYQNKDFVPDASYWIRLPIRHYARSRKVWMLEFYDQTIDYIEAYVPQMDGSYQNVVMGDKQPFRQRPLRHKNFEIVLDVKADTMMYYYFRVQSHAFADLRIGVRSADRFIYYALNEYFLFGMFYGMILIISLYNFLVYLAIKEIKNIYYILYILSVAAYAMSYDGVGFQYLWPSHPEWNDYAVGVTLCSVILWSLVFTRRFLSTHANAPRLDRWLMWMIGLRSAWFVVEFVFLPHLLTYRDIEIIPLSLIFYTGITVWNKGYRPARFFVMAYGILFFGFFIRALVYFNILPFTTPLHYSLHFSFVVEMLLLTFAMGDRIHILKDMRDRALRRIIHQHEVNMQLKDKVTRELEEKVHERTLELHEKNRLLEETNIKVERQSYEINQINSLLDLDNWKLKNSLKEVLNERLLEKTMDYRQFQTLYPDTLACYRFLESLKWQEGFHCRKCGNEKYFDGSQKFARRCTRCGYNESITAYTIFHSIKFPVEKAFYIAYLAVVGNKDYTLEALAAQLDLRVNTLWGFKHKVIERLLELESRGRRPHASRWEEVIIDHGPAPDKRLHLSTTKTVG</sequence>
<feature type="domain" description="7TM-DISM receptor extracellular" evidence="4">
    <location>
        <begin position="38"/>
        <end position="162"/>
    </location>
</feature>
<keyword evidence="2" id="KW-0732">Signal</keyword>
<evidence type="ECO:0000313" key="7">
    <source>
        <dbReference type="Proteomes" id="UP001319080"/>
    </source>
</evidence>
<dbReference type="AlphaFoldDB" id="A0AAP2DUQ2"/>
<evidence type="ECO:0000256" key="2">
    <source>
        <dbReference type="SAM" id="SignalP"/>
    </source>
</evidence>
<proteinExistence type="predicted"/>
<feature type="signal peptide" evidence="2">
    <location>
        <begin position="1"/>
        <end position="18"/>
    </location>
</feature>
<feature type="transmembrane region" description="Helical" evidence="1">
    <location>
        <begin position="183"/>
        <end position="207"/>
    </location>
</feature>
<dbReference type="Pfam" id="PF07695">
    <property type="entry name" value="7TMR-DISM_7TM"/>
    <property type="match status" value="1"/>
</dbReference>
<feature type="domain" description="7TM-DISM receptor extracellular" evidence="3">
    <location>
        <begin position="182"/>
        <end position="384"/>
    </location>
</feature>
<dbReference type="RefSeq" id="WP_254083390.1">
    <property type="nucleotide sequence ID" value="NZ_JAHESE010000003.1"/>
</dbReference>
<evidence type="ECO:0000259" key="5">
    <source>
        <dbReference type="Pfam" id="PF12760"/>
    </source>
</evidence>
<feature type="transmembrane region" description="Helical" evidence="1">
    <location>
        <begin position="280"/>
        <end position="298"/>
    </location>
</feature>
<dbReference type="InterPro" id="IPR024442">
    <property type="entry name" value="Transposase_Zn_ribbon"/>
</dbReference>
<feature type="chain" id="PRO_5042850438" evidence="2">
    <location>
        <begin position="19"/>
        <end position="634"/>
    </location>
</feature>
<evidence type="ECO:0000313" key="6">
    <source>
        <dbReference type="EMBL" id="MBT1707800.1"/>
    </source>
</evidence>
<feature type="transmembrane region" description="Helical" evidence="1">
    <location>
        <begin position="362"/>
        <end position="382"/>
    </location>
</feature>
<feature type="transmembrane region" description="Helical" evidence="1">
    <location>
        <begin position="335"/>
        <end position="356"/>
    </location>
</feature>
<evidence type="ECO:0000259" key="4">
    <source>
        <dbReference type="Pfam" id="PF07696"/>
    </source>
</evidence>
<dbReference type="Pfam" id="PF07696">
    <property type="entry name" value="7TMR-DISMED2"/>
    <property type="match status" value="1"/>
</dbReference>
<keyword evidence="1" id="KW-0812">Transmembrane</keyword>
<name>A0AAP2DUQ2_9BACT</name>
<dbReference type="Gene3D" id="2.60.40.2380">
    <property type="match status" value="1"/>
</dbReference>
<reference evidence="6 7" key="1">
    <citation type="submission" date="2021-05" db="EMBL/GenBank/DDBJ databases">
        <title>A Polyphasic approach of four new species of the genus Ohtaekwangia: Ohtaekwangia histidinii sp. nov., Ohtaekwangia cretensis sp. nov., Ohtaekwangia indiensis sp. nov., Ohtaekwangia reichenbachii sp. nov. from diverse environment.</title>
        <authorList>
            <person name="Octaviana S."/>
        </authorList>
    </citation>
    <scope>NUCLEOTIDE SEQUENCE [LARGE SCALE GENOMIC DNA]</scope>
    <source>
        <strain evidence="6 7">PWU5</strain>
    </source>
</reference>
<keyword evidence="1" id="KW-1133">Transmembrane helix</keyword>
<dbReference type="Proteomes" id="UP001319080">
    <property type="component" value="Unassembled WGS sequence"/>
</dbReference>
<gene>
    <name evidence="6" type="ORF">KK062_06190</name>
</gene>
<feature type="domain" description="Transposase zinc-ribbon" evidence="5">
    <location>
        <begin position="494"/>
        <end position="534"/>
    </location>
</feature>
<protein>
    <submittedName>
        <fullName evidence="6">7TM-DISM domain-containing protein</fullName>
    </submittedName>
</protein>
<comment type="caution">
    <text evidence="6">The sequence shown here is derived from an EMBL/GenBank/DDBJ whole genome shotgun (WGS) entry which is preliminary data.</text>
</comment>
<dbReference type="InterPro" id="IPR011622">
    <property type="entry name" value="7TMR_DISM_rcpt_extracell_dom2"/>
</dbReference>
<evidence type="ECO:0000256" key="1">
    <source>
        <dbReference type="SAM" id="Phobius"/>
    </source>
</evidence>
<feature type="transmembrane region" description="Helical" evidence="1">
    <location>
        <begin position="214"/>
        <end position="235"/>
    </location>
</feature>
<accession>A0AAP2DUQ2</accession>
<feature type="transmembrane region" description="Helical" evidence="1">
    <location>
        <begin position="247"/>
        <end position="268"/>
    </location>
</feature>
<dbReference type="EMBL" id="JAHESE010000003">
    <property type="protein sequence ID" value="MBT1707800.1"/>
    <property type="molecule type" value="Genomic_DNA"/>
</dbReference>
<feature type="transmembrane region" description="Helical" evidence="1">
    <location>
        <begin position="310"/>
        <end position="328"/>
    </location>
</feature>
<keyword evidence="7" id="KW-1185">Reference proteome</keyword>
<dbReference type="Pfam" id="PF12760">
    <property type="entry name" value="Zn_ribbon_IS1595"/>
    <property type="match status" value="1"/>
</dbReference>
<dbReference type="InterPro" id="IPR011623">
    <property type="entry name" value="7TMR_DISM_rcpt_extracell_dom1"/>
</dbReference>
<organism evidence="6 7">
    <name type="scientific">Dawidia cretensis</name>
    <dbReference type="NCBI Taxonomy" id="2782350"/>
    <lineage>
        <taxon>Bacteria</taxon>
        <taxon>Pseudomonadati</taxon>
        <taxon>Bacteroidota</taxon>
        <taxon>Cytophagia</taxon>
        <taxon>Cytophagales</taxon>
        <taxon>Chryseotaleaceae</taxon>
        <taxon>Dawidia</taxon>
    </lineage>
</organism>